<dbReference type="STRING" id="27349.A0A0L6V695"/>
<evidence type="ECO:0008006" key="4">
    <source>
        <dbReference type="Google" id="ProtNLM"/>
    </source>
</evidence>
<evidence type="ECO:0000313" key="2">
    <source>
        <dbReference type="EMBL" id="KNZ56311.1"/>
    </source>
</evidence>
<evidence type="ECO:0000313" key="3">
    <source>
        <dbReference type="Proteomes" id="UP000037035"/>
    </source>
</evidence>
<keyword evidence="3" id="KW-1185">Reference proteome</keyword>
<dbReference type="Proteomes" id="UP000037035">
    <property type="component" value="Unassembled WGS sequence"/>
</dbReference>
<reference evidence="2 3" key="1">
    <citation type="submission" date="2015-08" db="EMBL/GenBank/DDBJ databases">
        <title>Next Generation Sequencing and Analysis of the Genome of Puccinia sorghi L Schw, the Causal Agent of Maize Common Rust.</title>
        <authorList>
            <person name="Rochi L."/>
            <person name="Burguener G."/>
            <person name="Darino M."/>
            <person name="Turjanski A."/>
            <person name="Kreff E."/>
            <person name="Dieguez M.J."/>
            <person name="Sacco F."/>
        </authorList>
    </citation>
    <scope>NUCLEOTIDE SEQUENCE [LARGE SCALE GENOMIC DNA]</scope>
    <source>
        <strain evidence="2 3">RO10H11247</strain>
    </source>
</reference>
<feature type="compositionally biased region" description="Polar residues" evidence="1">
    <location>
        <begin position="97"/>
        <end position="112"/>
    </location>
</feature>
<name>A0A0L6V695_9BASI</name>
<feature type="region of interest" description="Disordered" evidence="1">
    <location>
        <begin position="59"/>
        <end position="133"/>
    </location>
</feature>
<comment type="caution">
    <text evidence="2">The sequence shown here is derived from an EMBL/GenBank/DDBJ whole genome shotgun (WGS) entry which is preliminary data.</text>
</comment>
<protein>
    <recommendedName>
        <fullName evidence="4">No apical meristem-associated C-terminal domain-containing protein</fullName>
    </recommendedName>
</protein>
<dbReference type="VEuPathDB" id="FungiDB:VP01_2436g1"/>
<gene>
    <name evidence="2" type="ORF">VP01_2436g1</name>
</gene>
<accession>A0A0L6V695</accession>
<dbReference type="EMBL" id="LAVV01007321">
    <property type="protein sequence ID" value="KNZ56311.1"/>
    <property type="molecule type" value="Genomic_DNA"/>
</dbReference>
<dbReference type="AlphaFoldDB" id="A0A0L6V695"/>
<proteinExistence type="predicted"/>
<feature type="compositionally biased region" description="Polar residues" evidence="1">
    <location>
        <begin position="124"/>
        <end position="133"/>
    </location>
</feature>
<evidence type="ECO:0000256" key="1">
    <source>
        <dbReference type="SAM" id="MobiDB-lite"/>
    </source>
</evidence>
<sequence>MTTWKQVKDYCDTSGNGDLLKALIDNMIGNNWSAQAKGDRKLHDPLDILMAVPGAVLSDTSEDTDWDCSHSPAVPKTGPKERALDDDADGKEDSSVPEGTNIIQPPASNSLGPPSAASPIAKSNPASNPVQGPQSAILALTRGAKEEVPKKEDPVATGMFMMMAKATKQAAKDHKIQELARQDKRHDAEVLREEAMEQAWLDCEMMDQRRVEPKIKLPNVRRTTKMSNKRLKKNIWRTPGNTRLLMQRKGSPAKCLMPGRPAMTGRPARIVVTKCTIVNLTYPIMCHWMTKY</sequence>
<organism evidence="2 3">
    <name type="scientific">Puccinia sorghi</name>
    <dbReference type="NCBI Taxonomy" id="27349"/>
    <lineage>
        <taxon>Eukaryota</taxon>
        <taxon>Fungi</taxon>
        <taxon>Dikarya</taxon>
        <taxon>Basidiomycota</taxon>
        <taxon>Pucciniomycotina</taxon>
        <taxon>Pucciniomycetes</taxon>
        <taxon>Pucciniales</taxon>
        <taxon>Pucciniaceae</taxon>
        <taxon>Puccinia</taxon>
    </lineage>
</organism>